<keyword evidence="1" id="KW-0805">Transcription regulation</keyword>
<dbReference type="PANTHER" id="PTHR44846:SF1">
    <property type="entry name" value="MANNOSYL-D-GLYCERATE TRANSPORT_METABOLISM SYSTEM REPRESSOR MNGR-RELATED"/>
    <property type="match status" value="1"/>
</dbReference>
<protein>
    <submittedName>
        <fullName evidence="5">GntR family transcriptional regulator</fullName>
    </submittedName>
</protein>
<dbReference type="PROSITE" id="PS50949">
    <property type="entry name" value="HTH_GNTR"/>
    <property type="match status" value="1"/>
</dbReference>
<dbReference type="RefSeq" id="WP_198795786.1">
    <property type="nucleotide sequence ID" value="NZ_CP077080.1"/>
</dbReference>
<organism evidence="5 6">
    <name type="scientific">Pseudomonas canavaninivorans</name>
    <dbReference type="NCBI Taxonomy" id="2842348"/>
    <lineage>
        <taxon>Bacteria</taxon>
        <taxon>Pseudomonadati</taxon>
        <taxon>Pseudomonadota</taxon>
        <taxon>Gammaproteobacteria</taxon>
        <taxon>Pseudomonadales</taxon>
        <taxon>Pseudomonadaceae</taxon>
        <taxon>Pseudomonas</taxon>
    </lineage>
</organism>
<dbReference type="SUPFAM" id="SSF46785">
    <property type="entry name" value="Winged helix' DNA-binding domain"/>
    <property type="match status" value="1"/>
</dbReference>
<accession>A0ABX8Q7S9</accession>
<evidence type="ECO:0000256" key="1">
    <source>
        <dbReference type="ARBA" id="ARBA00023015"/>
    </source>
</evidence>
<dbReference type="SMART" id="SM00345">
    <property type="entry name" value="HTH_GNTR"/>
    <property type="match status" value="1"/>
</dbReference>
<dbReference type="InterPro" id="IPR011663">
    <property type="entry name" value="UTRA"/>
</dbReference>
<gene>
    <name evidence="5" type="ORF">KSS97_17465</name>
</gene>
<dbReference type="InterPro" id="IPR050679">
    <property type="entry name" value="Bact_HTH_transcr_reg"/>
</dbReference>
<keyword evidence="6" id="KW-1185">Reference proteome</keyword>
<dbReference type="Pfam" id="PF07702">
    <property type="entry name" value="UTRA"/>
    <property type="match status" value="1"/>
</dbReference>
<dbReference type="CDD" id="cd07377">
    <property type="entry name" value="WHTH_GntR"/>
    <property type="match status" value="1"/>
</dbReference>
<evidence type="ECO:0000313" key="6">
    <source>
        <dbReference type="Proteomes" id="UP000824066"/>
    </source>
</evidence>
<dbReference type="PRINTS" id="PR00035">
    <property type="entry name" value="HTHGNTR"/>
</dbReference>
<evidence type="ECO:0000256" key="3">
    <source>
        <dbReference type="ARBA" id="ARBA00023163"/>
    </source>
</evidence>
<dbReference type="InterPro" id="IPR036388">
    <property type="entry name" value="WH-like_DNA-bd_sf"/>
</dbReference>
<dbReference type="Pfam" id="PF00392">
    <property type="entry name" value="GntR"/>
    <property type="match status" value="1"/>
</dbReference>
<keyword evidence="3" id="KW-0804">Transcription</keyword>
<sequence length="268" mass="29660">MKVSPSKSSDVALLAPERKQVAWQAVQALLEMLERPEFGPSERIPAERDLAEHLGISRMTLRKALQTLIDRGVLERRGNRGTFVTGPGVERPLNTVARKGIAEVVEQAGARPGSKLLYFEQTQANARVAKLLKIQEGDLLLTIRRLRTVDQKPFCIETSYIPAARAPDLVAGDLIEGASLYALLLSRYQIEMESDEGTLSIATMSDQEARLLDVEPGTAALVYRGVIFDRQGQPVEYLVSINHPQRVVFKLADSRVNSLHSDHHFPSG</sequence>
<dbReference type="InterPro" id="IPR000524">
    <property type="entry name" value="Tscrpt_reg_HTH_GntR"/>
</dbReference>
<evidence type="ECO:0000313" key="5">
    <source>
        <dbReference type="EMBL" id="QXI51331.1"/>
    </source>
</evidence>
<dbReference type="InterPro" id="IPR036390">
    <property type="entry name" value="WH_DNA-bd_sf"/>
</dbReference>
<evidence type="ECO:0000256" key="2">
    <source>
        <dbReference type="ARBA" id="ARBA00023125"/>
    </source>
</evidence>
<dbReference type="SMART" id="SM00866">
    <property type="entry name" value="UTRA"/>
    <property type="match status" value="1"/>
</dbReference>
<dbReference type="PANTHER" id="PTHR44846">
    <property type="entry name" value="MANNOSYL-D-GLYCERATE TRANSPORT/METABOLISM SYSTEM REPRESSOR MNGR-RELATED"/>
    <property type="match status" value="1"/>
</dbReference>
<dbReference type="Proteomes" id="UP000824066">
    <property type="component" value="Chromosome"/>
</dbReference>
<dbReference type="EMBL" id="CP077080">
    <property type="protein sequence ID" value="QXI51331.1"/>
    <property type="molecule type" value="Genomic_DNA"/>
</dbReference>
<dbReference type="Gene3D" id="1.10.10.10">
    <property type="entry name" value="Winged helix-like DNA-binding domain superfamily/Winged helix DNA-binding domain"/>
    <property type="match status" value="1"/>
</dbReference>
<name>A0ABX8Q7S9_PSECO</name>
<feature type="domain" description="HTH gntR-type" evidence="4">
    <location>
        <begin position="19"/>
        <end position="87"/>
    </location>
</feature>
<keyword evidence="2" id="KW-0238">DNA-binding</keyword>
<dbReference type="SUPFAM" id="SSF64288">
    <property type="entry name" value="Chorismate lyase-like"/>
    <property type="match status" value="1"/>
</dbReference>
<evidence type="ECO:0000259" key="4">
    <source>
        <dbReference type="PROSITE" id="PS50949"/>
    </source>
</evidence>
<dbReference type="InterPro" id="IPR028978">
    <property type="entry name" value="Chorismate_lyase_/UTRA_dom_sf"/>
</dbReference>
<proteinExistence type="predicted"/>
<reference evidence="5 6" key="1">
    <citation type="journal article" date="2021" name="Microorganisms">
        <title>The Ever-Expanding Pseudomonas Genus: Description of 43 New Species and Partition of the Pseudomonas putida Group.</title>
        <authorList>
            <person name="Girard L."/>
            <person name="Lood C."/>
            <person name="Hofte M."/>
            <person name="Vandamme P."/>
            <person name="Rokni-Zadeh H."/>
            <person name="van Noort V."/>
            <person name="Lavigne R."/>
            <person name="De Mot R."/>
        </authorList>
    </citation>
    <scope>NUCLEOTIDE SEQUENCE [LARGE SCALE GENOMIC DNA]</scope>
    <source>
        <strain evidence="5 6">SWRI17</strain>
    </source>
</reference>
<dbReference type="Gene3D" id="3.40.1410.10">
    <property type="entry name" value="Chorismate lyase-like"/>
    <property type="match status" value="1"/>
</dbReference>